<dbReference type="PANTHER" id="PTHR15332:SF175">
    <property type="entry name" value="PROPROTEIN CONVERTASE SUBTILISIN_KEXIN TYPE 5-LIKE"/>
    <property type="match status" value="1"/>
</dbReference>
<feature type="domain" description="EGF-like" evidence="2">
    <location>
        <begin position="1066"/>
        <end position="1109"/>
    </location>
</feature>
<sequence>MQYIWLFLLTEVIGIRKYYDEYNSFFEQENDPCPEMHTLKVDFSPDYCVSYNEICIGALKASIKIDQNGDSFLCQPRFQVWDTGSPTKDYITMHCGFNGGDQLVMELLTNGHYQYYCTTLYDDANIRCLITTLVQGFYRCLFCKHPYYGESCSQTIKGYDQRYFNPPKKCINNNCLECQDDISCSKCIPGKGSKSNKLCDIDCRGFQDCSMNSNGIIQYNSQCMIGYYLYSGTTCKQCNEGCLSCSYDPIINYPGCSICDSNYFRKLVYQNVPNIYGCFRIENCDKSRQQITGFSISSNGLYSYNIQCNLCDFTYYYDTESGECEKISKQNQFCQILGLNPENCFACHPLYERLPDATCQIRVCNPFCLTCLDNNPNKCITCREDRNYNSYTCQCKTTNTCECLDGFCYECEQPDIFYCTSCKPGSNRILVDKQCVCPPGYQVSTSNPQNCILCDHSCKFCSGPSNSECITCPKESTSNRIKVDGLCICKPGYADYEIKQSKCGKCHSKCKSCYQAADDTQNQYCLTCIPGQNRVLSDDFNCDCKNNYGDFNGTLDVCLKCHYTCGSCNDFGSNNCTLCLPSSHRYLTLEGKCLCKSSYFDDQTDSIVCAQCHYSCLLCANKIEKDACQQCSQTRIPSNPSAAQFECICSSPDTFDDGFSPICQNCHYSCLTCNGPLPSNCLTCNTNYRQLNLFNCMCPIGFYDVGSLECAQCHYSCYSCYNDSIESCVTCSLDLHYRVLKGLQCFCADGYYEDSGIALCKKCSYKCETCQTLEDKCLSCPSNSFRIFDPVQGCYCPEEYFDKYNESTCLKCHFKCQTCNGITEQSCLTCDPVFNRILNVNQCECKKHYFDMEVSECIICSEFCYECKDNSQKCTSCYQNRYLDNSTCKCLTKIQGITISTFEYNNMVDCQKCHYSCAMCKGFDLTDCISCIDSEERFLDANTCLCKEGYYDAGMPDCKKCSYKCKECYKSSETCTSCKDNSFRLYKSGLNKCQCIDSYFDDGENEVCQKCHYSCLRCNDIETRCEICSIESNRTFNDQIFTCDCNEGYYDDGVQICQKCHYSCLNCTFGDSNTCISCLDSNISHRVYYNNTCKCFFGYFDDAQSVICQKCDINCLSCIDQAYKCLSCPQTRKIQTNCKCEQGYYDVGLQFCSKCNSNCMTCEIKSNNCTSCDLNLLRELNIITQTCDCLLGYIEINGICQQCHQNCKTCSQSINNCISCVKFRYLIDNQCFCNDGMYESNLDKQCKLCDKTCLTCISTNTNCLTCSIENFREFKSGNKCECMQGFYENPINKNCEECEKSCLICSLVYDNCLSCDSNLNLNLINNKCLCSSSYYFDSLTKSCKQCNINCLECENSTECLTCILSTRHFDYVSKQCLCNTGYFEINQQNCKQCHYSCETCENNNTNCLSCLDIHHRKLINSKCLCFDGYYEVGIEQCWKCSNICKTCESSAQNCKTCYEIEQKRYYSEYKCLCNPGYFESNEEICTKCSNECLTCQGQADYCTSCDILAKRLDQSIIHKCPCIIGFYQDQNLICQKCHIKCQTCINKFDQCLSCKFELNSNRKSLSNQCNCKDGYFDDGTQLQCQKCSLKCKTCKNQANYCIICQNTVRIHPPQCDCLDGYFEDQQLTCQICDPQCNTCVSSPSNCLSCKPGRSGNDCKCIDGYLEIGQILCEKCGFQCATCDQSRFNCKVCKGNRIQEPKCICQSGYFDDQINEDCQQCDSTCIECNINGCLSCSANRILNEKMVCIPPPNSIWHDNTPWCSTCQVAVVKVQLSDDISKIIIHFDFPLNSKGFNSQIEINKCMQIFESESVLIFGQTPVCYLNPDNNQELLIQLGDNSKINIGDDIQFKSNSLSHVNCESALQKFIFTTLQMPINPIPPLIEYNVPLDKINPYAETLVYVKSMINTGNKKLNNIFWSCQVNASEKNDKLQEFLDQNNFNQEYNLLIPEFTLIPNAVLKFKIQYSNFIHLNSFSEFTILTHSGEQPQIYINYKQSYFVFEKISISISVGTLFKSNIIDNSKYSINLFEINRHPKKSLSSQLNISTESNSFEFIYANISKYTLSPNSTYTFQIKAQNQMTNIFEIKNFTIQIPFAGLYCKFNHMGIQYIRKNLSLQVECVDFDRTYDWNSDPDLNIEISCKDITLSGTCINLKKENIHINTTEINQFIDKNSIAPFTVQEWTVEAKKFQQEAKFNLIIVYLEDDLSFLELDYNKGYLMRKINNYELLNFTYLIPFTQKPYLVDQQIAIIYEYEIIEILQPKYISHSFKLFNILKELRYGDKINLKLTAQYSNNIMPSMNNIKLTLNRPPVCQKILINNQSDLALTNIIVLISCMNSADSPYKYQLKIFLREVDLQSFLEGQLDNSLTLKPYQNNNQFQIQVPTSVDSSKIGILVQILDNGGSITQIYETIAPKPAQIDCAQIQFQNLNLQNKIVMLFESMNLKCTNLHKQIYNDLLYLQILQNQMDNILKFQAIKLYQQFSIFEAQSISQNLGDLNENRCFDLNSSSIVVTSQKTQTTYDTPQLLKQLKENSILLNSTLKYFQKMKNQSEEELLENQYIWNEEIYEQLQYSLTGMINLVYYFDEIYSSLSKINQKQIQIYQTIDELLKIIEKVGEEIQNTIIVNNKAFILQGNEIIWQMKRTKKQLFNYQFHVESTKEDYLIDFIQLESIHLKSNPLRFMPDLDNILQKQFKVQKLQIYPKSFYKIQFKNIYKGRYILFEDFQSVYSTSFESFSICQSNIQTIEQHQIQCIQKTLSGQFYLCDLTGITKNAVIEIRCECSRFGEIFLVSSTNFTLTNVDISNEIILNYDMATLYDYFTDLIASTGTLTLIFFIIYVYQLIKNFKYQLQTEETIPTRRNLDLIDQNKMMYRGFKNIFKINAKLIHQSISLFYYKDKNIHLSYRILEISSQFQILLTLAIIECYKIKIINTYIIVFIIANPILLMILRIFYKIIEAIYRFKRIAAFISQFILIIFLMLPNLILLILYLFKTQIQSEKYLIAIIHSGSVIISQVLVEPFIIGCRIILYRLIATSLKNMELNPFYHLIHFFVMHSSLEEIFDEFSRI</sequence>
<keyword evidence="1" id="KW-1133">Transmembrane helix</keyword>
<proteinExistence type="predicted"/>
<feature type="transmembrane region" description="Helical" evidence="1">
    <location>
        <begin position="2815"/>
        <end position="2836"/>
    </location>
</feature>
<feature type="domain" description="EGF-like" evidence="2">
    <location>
        <begin position="719"/>
        <end position="761"/>
    </location>
</feature>
<dbReference type="CDD" id="cd00064">
    <property type="entry name" value="FU"/>
    <property type="match status" value="2"/>
</dbReference>
<accession>A0A8S1RC78</accession>
<feature type="domain" description="EGF-like" evidence="2">
    <location>
        <begin position="1352"/>
        <end position="1391"/>
    </location>
</feature>
<feature type="domain" description="EGF-like" evidence="2">
    <location>
        <begin position="1631"/>
        <end position="1659"/>
    </location>
</feature>
<dbReference type="InterPro" id="IPR000742">
    <property type="entry name" value="EGF"/>
</dbReference>
<feature type="domain" description="EGF-like" evidence="2">
    <location>
        <begin position="672"/>
        <end position="714"/>
    </location>
</feature>
<feature type="domain" description="EGF-like" evidence="2">
    <location>
        <begin position="1536"/>
        <end position="1585"/>
    </location>
</feature>
<evidence type="ECO:0000313" key="3">
    <source>
        <dbReference type="EMBL" id="CAD8125871.1"/>
    </source>
</evidence>
<feature type="transmembrane region" description="Helical" evidence="1">
    <location>
        <begin position="2930"/>
        <end position="2948"/>
    </location>
</feature>
<evidence type="ECO:0000313" key="4">
    <source>
        <dbReference type="Proteomes" id="UP000692954"/>
    </source>
</evidence>
<feature type="domain" description="EGF-like" evidence="2">
    <location>
        <begin position="410"/>
        <end position="452"/>
    </location>
</feature>
<keyword evidence="1" id="KW-0472">Membrane</keyword>
<feature type="domain" description="EGF-like" evidence="2">
    <location>
        <begin position="1681"/>
        <end position="1718"/>
    </location>
</feature>
<name>A0A8S1RC78_9CILI</name>
<feature type="domain" description="EGF-like" evidence="2">
    <location>
        <begin position="1446"/>
        <end position="1486"/>
    </location>
</feature>
<dbReference type="PANTHER" id="PTHR15332">
    <property type="entry name" value="PROPROTEIN CONVERTASE SUBTILISIN_KEXIN TYPE 5-LIKE"/>
    <property type="match status" value="1"/>
</dbReference>
<comment type="caution">
    <text evidence="3">The sequence shown here is derived from an EMBL/GenBank/DDBJ whole genome shotgun (WGS) entry which is preliminary data.</text>
</comment>
<evidence type="ECO:0000259" key="2">
    <source>
        <dbReference type="SMART" id="SM00181"/>
    </source>
</evidence>
<feature type="domain" description="EGF-like" evidence="2">
    <location>
        <begin position="1110"/>
        <end position="1139"/>
    </location>
</feature>
<dbReference type="OrthoDB" id="304166at2759"/>
<dbReference type="SMART" id="SM00181">
    <property type="entry name" value="EGF"/>
    <property type="match status" value="22"/>
</dbReference>
<dbReference type="EMBL" id="CAJJDN010000163">
    <property type="protein sequence ID" value="CAD8125871.1"/>
    <property type="molecule type" value="Genomic_DNA"/>
</dbReference>
<feature type="domain" description="EGF-like" evidence="2">
    <location>
        <begin position="512"/>
        <end position="559"/>
    </location>
</feature>
<dbReference type="SMART" id="SM00261">
    <property type="entry name" value="FU"/>
    <property type="match status" value="28"/>
</dbReference>
<feature type="domain" description="EGF-like" evidence="2">
    <location>
        <begin position="1593"/>
        <end position="1630"/>
    </location>
</feature>
<evidence type="ECO:0000256" key="1">
    <source>
        <dbReference type="SAM" id="Phobius"/>
    </source>
</evidence>
<dbReference type="Proteomes" id="UP000692954">
    <property type="component" value="Unassembled WGS sequence"/>
</dbReference>
<feature type="domain" description="EGF-like" evidence="2">
    <location>
        <begin position="1209"/>
        <end position="1247"/>
    </location>
</feature>
<feature type="domain" description="EGF-like" evidence="2">
    <location>
        <begin position="1017"/>
        <end position="1058"/>
    </location>
</feature>
<feature type="domain" description="EGF-like" evidence="2">
    <location>
        <begin position="169"/>
        <end position="200"/>
    </location>
</feature>
<feature type="transmembrane region" description="Helical" evidence="1">
    <location>
        <begin position="2998"/>
        <end position="3023"/>
    </location>
</feature>
<feature type="domain" description="EGF-like" evidence="2">
    <location>
        <begin position="919"/>
        <end position="959"/>
    </location>
</feature>
<feature type="domain" description="EGF-like" evidence="2">
    <location>
        <begin position="567"/>
        <end position="610"/>
    </location>
</feature>
<feature type="domain" description="EGF-like" evidence="2">
    <location>
        <begin position="618"/>
        <end position="667"/>
    </location>
</feature>
<feature type="domain" description="EGF-like" evidence="2">
    <location>
        <begin position="370"/>
        <end position="402"/>
    </location>
</feature>
<feature type="domain" description="EGF-like" evidence="2">
    <location>
        <begin position="116"/>
        <end position="153"/>
    </location>
</feature>
<keyword evidence="4" id="KW-1185">Reference proteome</keyword>
<keyword evidence="1" id="KW-0812">Transmembrane</keyword>
<gene>
    <name evidence="3" type="ORF">PSON_ATCC_30995.1.T1630008</name>
</gene>
<feature type="domain" description="EGF-like" evidence="2">
    <location>
        <begin position="453"/>
        <end position="504"/>
    </location>
</feature>
<dbReference type="InterPro" id="IPR006212">
    <property type="entry name" value="Furin_repeat"/>
</dbReference>
<feature type="domain" description="EGF-like" evidence="2">
    <location>
        <begin position="1248"/>
        <end position="1296"/>
    </location>
</feature>
<organism evidence="3 4">
    <name type="scientific">Paramecium sonneborni</name>
    <dbReference type="NCBI Taxonomy" id="65129"/>
    <lineage>
        <taxon>Eukaryota</taxon>
        <taxon>Sar</taxon>
        <taxon>Alveolata</taxon>
        <taxon>Ciliophora</taxon>
        <taxon>Intramacronucleata</taxon>
        <taxon>Oligohymenophorea</taxon>
        <taxon>Peniculida</taxon>
        <taxon>Parameciidae</taxon>
        <taxon>Paramecium</taxon>
    </lineage>
</organism>
<feature type="transmembrane region" description="Helical" evidence="1">
    <location>
        <begin position="2960"/>
        <end position="2986"/>
    </location>
</feature>
<protein>
    <recommendedName>
        <fullName evidence="2">EGF-like domain-containing protein</fullName>
    </recommendedName>
</protein>
<reference evidence="3" key="1">
    <citation type="submission" date="2021-01" db="EMBL/GenBank/DDBJ databases">
        <authorList>
            <consortium name="Genoscope - CEA"/>
            <person name="William W."/>
        </authorList>
    </citation>
    <scope>NUCLEOTIDE SEQUENCE</scope>
</reference>